<sequence>MEVVYQIESNGEKFLKGLENKHVQDQATLEWISREIAAETTLHVPFVSYLKGLAENQLLIKLSCMNTMMAYLADIRDHQSNLFDAEVYQLLCTLLEQCYYTPSQWKVELDHLSAEKKKIALETYDNIIENYIYNPSQYPAKIELNPLLSDKEYIRFILFNILYEEDMRPIQFENDDTFKFSSTWKSFLKNQAKYRSSFVVETQIIENALRKPEKKLACYSDLLEIVNTWSFCISDIDVMIKECLQSLLYSPASLISTITLCLLSLMQIAERECNEQVYHQYIGMCQAAWLKIFQSLLNDAVFENPQILPFQNSFTISKLTKYCSSFVQFYRCIQQNMDDFNLYLDNIWYQFLRTRRIYLNSTNTVDHHLIWLETVLFTGTTSLQQ</sequence>
<keyword evidence="2" id="KW-1185">Reference proteome</keyword>
<gene>
    <name evidence="1" type="ORF">HPULCUR_006933</name>
</gene>
<reference evidence="1 2" key="1">
    <citation type="submission" date="2024-04" db="EMBL/GenBank/DDBJ databases">
        <title>genome sequences of Mucor flavus KT1a and Helicostylum pulchrum KT1b strains isolation_sourced from the surface of a dry-aged beef.</title>
        <authorList>
            <person name="Toyotome T."/>
            <person name="Hosono M."/>
            <person name="Torimaru M."/>
            <person name="Fukuda K."/>
            <person name="Mikami N."/>
        </authorList>
    </citation>
    <scope>NUCLEOTIDE SEQUENCE [LARGE SCALE GENOMIC DNA]</scope>
    <source>
        <strain evidence="1 2">KT1b</strain>
    </source>
</reference>
<evidence type="ECO:0000313" key="2">
    <source>
        <dbReference type="Proteomes" id="UP001476247"/>
    </source>
</evidence>
<evidence type="ECO:0000313" key="1">
    <source>
        <dbReference type="EMBL" id="GAA5801485.1"/>
    </source>
</evidence>
<protein>
    <submittedName>
        <fullName evidence="1">Uncharacterized protein</fullName>
    </submittedName>
</protein>
<proteinExistence type="predicted"/>
<accession>A0ABP9Y4J4</accession>
<dbReference type="Proteomes" id="UP001476247">
    <property type="component" value="Unassembled WGS sequence"/>
</dbReference>
<organism evidence="1 2">
    <name type="scientific">Helicostylum pulchrum</name>
    <dbReference type="NCBI Taxonomy" id="562976"/>
    <lineage>
        <taxon>Eukaryota</taxon>
        <taxon>Fungi</taxon>
        <taxon>Fungi incertae sedis</taxon>
        <taxon>Mucoromycota</taxon>
        <taxon>Mucoromycotina</taxon>
        <taxon>Mucoromycetes</taxon>
        <taxon>Mucorales</taxon>
        <taxon>Mucorineae</taxon>
        <taxon>Mucoraceae</taxon>
        <taxon>Helicostylum</taxon>
    </lineage>
</organism>
<dbReference type="EMBL" id="BAABUJ010000019">
    <property type="protein sequence ID" value="GAA5801485.1"/>
    <property type="molecule type" value="Genomic_DNA"/>
</dbReference>
<comment type="caution">
    <text evidence="1">The sequence shown here is derived from an EMBL/GenBank/DDBJ whole genome shotgun (WGS) entry which is preliminary data.</text>
</comment>
<name>A0ABP9Y4J4_9FUNG</name>